<evidence type="ECO:0008006" key="13">
    <source>
        <dbReference type="Google" id="ProtNLM"/>
    </source>
</evidence>
<dbReference type="PANTHER" id="PTHR31646">
    <property type="entry name" value="ALPHA-1,2-MANNOSYLTRANSFERASE MNN2"/>
    <property type="match status" value="1"/>
</dbReference>
<comment type="caution">
    <text evidence="11">The sequence shown here is derived from an EMBL/GenBank/DDBJ whole genome shotgun (WGS) entry which is preliminary data.</text>
</comment>
<evidence type="ECO:0000256" key="4">
    <source>
        <dbReference type="ARBA" id="ARBA00022679"/>
    </source>
</evidence>
<evidence type="ECO:0000256" key="2">
    <source>
        <dbReference type="ARBA" id="ARBA00004606"/>
    </source>
</evidence>
<comment type="similarity">
    <text evidence="3">Belongs to the MNN1/MNT family.</text>
</comment>
<sequence>MKGVPDTTGKARKWKHLLLGVLLLSNLLYVGMIIARSPDTLRSSFRVSESQDTSLDHIDGRSDQVLANATSPSQIPDLPSNPLKTRRLKCLGWRATAACSPDGAPIPQNDHDCNRKIPYGSSGYCEVEDEDTQERFRVMKRTCAKAKAGAVVQCSDAPGFANFRVEADQVVDKALSPKFQLPNVNTSQHNSQRGIVMVVYPKLVASAYATIRTLRDVLGCRLPIEIWFRPDEMRRSPEGLEPLKNLSRTGQLTFQEINDPKAVRFNAKIYALYHSMFDQVLFLDADNVPVRDPTYLFETPEFKKTGAVFWPDYWHPDHTIFFINADSLVWQLLDMPYVDMFEQESGQVLVDRKRHAAPLELVRFYGFHEPNYFGRMKLAWGDKDMFRFAWLKLNVPFHMIQTPPSVAGIMFGDSFCGMTMVQQDTDGEVLFLHRNQMKLTGENRTDLSSELKNSTDEYPDPAMWSNLVSFRNTSARSDYVIQANTDHRFSKQRRCFGRQFPDKSAHFYSRAVEDLSFAGIETHLRRFAMEAATKFTNKTLN</sequence>
<name>A0A6G0RT07_9STRA</name>
<reference evidence="11 12" key="1">
    <citation type="submission" date="2018-09" db="EMBL/GenBank/DDBJ databases">
        <title>Genomic investigation of the strawberry pathogen Phytophthora fragariae indicates pathogenicity is determined by transcriptional variation in three key races.</title>
        <authorList>
            <person name="Adams T.M."/>
            <person name="Armitage A.D."/>
            <person name="Sobczyk M.K."/>
            <person name="Bates H.J."/>
            <person name="Dunwell J.M."/>
            <person name="Nellist C.F."/>
            <person name="Harrison R.J."/>
        </authorList>
    </citation>
    <scope>NUCLEOTIDE SEQUENCE [LARGE SCALE GENOMIC DNA]</scope>
    <source>
        <strain evidence="11 12">NOV-77</strain>
    </source>
</reference>
<accession>A0A6G0RT07</accession>
<dbReference type="GO" id="GO:0046354">
    <property type="term" value="P:mannan biosynthetic process"/>
    <property type="evidence" value="ECO:0007669"/>
    <property type="project" value="TreeGrafter"/>
</dbReference>
<keyword evidence="8" id="KW-0333">Golgi apparatus</keyword>
<evidence type="ECO:0000256" key="7">
    <source>
        <dbReference type="ARBA" id="ARBA00022989"/>
    </source>
</evidence>
<dbReference type="GO" id="GO:0000139">
    <property type="term" value="C:Golgi membrane"/>
    <property type="evidence" value="ECO:0007669"/>
    <property type="project" value="UniProtKB-SubCell"/>
</dbReference>
<gene>
    <name evidence="11" type="ORF">PF008_g10855</name>
</gene>
<comment type="subcellular location">
    <subcellularLocation>
        <location evidence="10">Endomembrane system</location>
        <topology evidence="10">Single-pass membrane protein</topology>
    </subcellularLocation>
    <subcellularLocation>
        <location evidence="1">Golgi apparatus membrane</location>
    </subcellularLocation>
    <subcellularLocation>
        <location evidence="2">Membrane</location>
        <topology evidence="2">Single-pass type II membrane protein</topology>
    </subcellularLocation>
</comment>
<dbReference type="Proteomes" id="UP000486351">
    <property type="component" value="Unassembled WGS sequence"/>
</dbReference>
<organism evidence="11 12">
    <name type="scientific">Phytophthora fragariae</name>
    <dbReference type="NCBI Taxonomy" id="53985"/>
    <lineage>
        <taxon>Eukaryota</taxon>
        <taxon>Sar</taxon>
        <taxon>Stramenopiles</taxon>
        <taxon>Oomycota</taxon>
        <taxon>Peronosporomycetes</taxon>
        <taxon>Peronosporales</taxon>
        <taxon>Peronosporaceae</taxon>
        <taxon>Phytophthora</taxon>
    </lineage>
</organism>
<protein>
    <recommendedName>
        <fullName evidence="13">Nucleotide-diphospho-sugar transferase domain-containing protein</fullName>
    </recommendedName>
</protein>
<evidence type="ECO:0000313" key="11">
    <source>
        <dbReference type="EMBL" id="KAE9340969.1"/>
    </source>
</evidence>
<evidence type="ECO:0000256" key="9">
    <source>
        <dbReference type="ARBA" id="ARBA00023136"/>
    </source>
</evidence>
<dbReference type="InterPro" id="IPR029044">
    <property type="entry name" value="Nucleotide-diphossugar_trans"/>
</dbReference>
<evidence type="ECO:0000256" key="3">
    <source>
        <dbReference type="ARBA" id="ARBA00009105"/>
    </source>
</evidence>
<dbReference type="AlphaFoldDB" id="A0A6G0RT07"/>
<dbReference type="EMBL" id="QXFY01000560">
    <property type="protein sequence ID" value="KAE9340969.1"/>
    <property type="molecule type" value="Genomic_DNA"/>
</dbReference>
<dbReference type="Gene3D" id="3.90.550.10">
    <property type="entry name" value="Spore Coat Polysaccharide Biosynthesis Protein SpsA, Chain A"/>
    <property type="match status" value="1"/>
</dbReference>
<dbReference type="GO" id="GO:0000026">
    <property type="term" value="F:alpha-1,2-mannosyltransferase activity"/>
    <property type="evidence" value="ECO:0007669"/>
    <property type="project" value="TreeGrafter"/>
</dbReference>
<keyword evidence="7" id="KW-1133">Transmembrane helix</keyword>
<proteinExistence type="inferred from homology"/>
<keyword evidence="5" id="KW-0812">Transmembrane</keyword>
<evidence type="ECO:0000313" key="12">
    <source>
        <dbReference type="Proteomes" id="UP000486351"/>
    </source>
</evidence>
<evidence type="ECO:0000256" key="1">
    <source>
        <dbReference type="ARBA" id="ARBA00004394"/>
    </source>
</evidence>
<keyword evidence="9" id="KW-0472">Membrane</keyword>
<dbReference type="PANTHER" id="PTHR31646:SF1">
    <property type="entry name" value="ALPHA-1,2-MANNOSYLTRANSFERASE MNN2"/>
    <property type="match status" value="1"/>
</dbReference>
<evidence type="ECO:0000256" key="6">
    <source>
        <dbReference type="ARBA" id="ARBA00022968"/>
    </source>
</evidence>
<evidence type="ECO:0000256" key="10">
    <source>
        <dbReference type="ARBA" id="ARBA00037847"/>
    </source>
</evidence>
<dbReference type="SUPFAM" id="SSF53448">
    <property type="entry name" value="Nucleotide-diphospho-sugar transferases"/>
    <property type="match status" value="1"/>
</dbReference>
<keyword evidence="6" id="KW-0735">Signal-anchor</keyword>
<dbReference type="InterPro" id="IPR022751">
    <property type="entry name" value="Alpha_mannosyltransferase"/>
</dbReference>
<dbReference type="Pfam" id="PF11051">
    <property type="entry name" value="Mannosyl_trans3"/>
    <property type="match status" value="1"/>
</dbReference>
<evidence type="ECO:0000256" key="5">
    <source>
        <dbReference type="ARBA" id="ARBA00022692"/>
    </source>
</evidence>
<evidence type="ECO:0000256" key="8">
    <source>
        <dbReference type="ARBA" id="ARBA00023034"/>
    </source>
</evidence>
<keyword evidence="4" id="KW-0808">Transferase</keyword>